<reference evidence="2" key="1">
    <citation type="submission" date="2021-04" db="EMBL/GenBank/DDBJ databases">
        <authorList>
            <person name="Hartkoorn R.C."/>
            <person name="Beaudoing E."/>
            <person name="Hot D."/>
        </authorList>
    </citation>
    <scope>NUCLEOTIDE SEQUENCE</scope>
    <source>
        <strain evidence="2">NRRL B-16292</strain>
    </source>
</reference>
<dbReference type="Proteomes" id="UP001059617">
    <property type="component" value="Chromosome"/>
</dbReference>
<evidence type="ECO:0000313" key="2">
    <source>
        <dbReference type="EMBL" id="UWP85128.1"/>
    </source>
</evidence>
<dbReference type="PANTHER" id="PTHR35333">
    <property type="entry name" value="BETA-LACTAMASE"/>
    <property type="match status" value="1"/>
</dbReference>
<keyword evidence="2" id="KW-0378">Hydrolase</keyword>
<accession>A0ABY5W537</accession>
<dbReference type="Gene3D" id="3.40.710.10">
    <property type="entry name" value="DD-peptidase/beta-lactamase superfamily"/>
    <property type="match status" value="1"/>
</dbReference>
<dbReference type="InterPro" id="IPR012338">
    <property type="entry name" value="Beta-lactam/transpept-like"/>
</dbReference>
<dbReference type="PANTHER" id="PTHR35333:SF3">
    <property type="entry name" value="BETA-LACTAMASE-TYPE TRANSPEPTIDASE FOLD CONTAINING PROTEIN"/>
    <property type="match status" value="1"/>
</dbReference>
<protein>
    <submittedName>
        <fullName evidence="2">Class A beta-lactamase-related serine hydrolase</fullName>
    </submittedName>
</protein>
<dbReference type="SUPFAM" id="SSF56601">
    <property type="entry name" value="beta-lactamase/transpeptidase-like"/>
    <property type="match status" value="1"/>
</dbReference>
<name>A0ABY5W537_9ACTN</name>
<dbReference type="RefSeq" id="WP_259863194.1">
    <property type="nucleotide sequence ID" value="NZ_BAAAST010000092.1"/>
</dbReference>
<reference evidence="2" key="2">
    <citation type="submission" date="2022-09" db="EMBL/GenBank/DDBJ databases">
        <title>Biosynthetic gene clusters of Dactylosporangioum fulvum.</title>
        <authorList>
            <person name="Caradec T."/>
        </authorList>
    </citation>
    <scope>NUCLEOTIDE SEQUENCE</scope>
    <source>
        <strain evidence="2">NRRL B-16292</strain>
    </source>
</reference>
<dbReference type="GO" id="GO:0016787">
    <property type="term" value="F:hydrolase activity"/>
    <property type="evidence" value="ECO:0007669"/>
    <property type="project" value="UniProtKB-KW"/>
</dbReference>
<evidence type="ECO:0000313" key="3">
    <source>
        <dbReference type="Proteomes" id="UP001059617"/>
    </source>
</evidence>
<dbReference type="Pfam" id="PF13354">
    <property type="entry name" value="Beta-lactamase2"/>
    <property type="match status" value="1"/>
</dbReference>
<dbReference type="InterPro" id="IPR045155">
    <property type="entry name" value="Beta-lactam_cat"/>
</dbReference>
<gene>
    <name evidence="2" type="ORF">Dfulv_13205</name>
</gene>
<dbReference type="InterPro" id="IPR000871">
    <property type="entry name" value="Beta-lactam_class-A"/>
</dbReference>
<feature type="domain" description="Beta-lactamase class A catalytic" evidence="1">
    <location>
        <begin position="36"/>
        <end position="247"/>
    </location>
</feature>
<evidence type="ECO:0000259" key="1">
    <source>
        <dbReference type="Pfam" id="PF13354"/>
    </source>
</evidence>
<organism evidence="2 3">
    <name type="scientific">Dactylosporangium fulvum</name>
    <dbReference type="NCBI Taxonomy" id="53359"/>
    <lineage>
        <taxon>Bacteria</taxon>
        <taxon>Bacillati</taxon>
        <taxon>Actinomycetota</taxon>
        <taxon>Actinomycetes</taxon>
        <taxon>Micromonosporales</taxon>
        <taxon>Micromonosporaceae</taxon>
        <taxon>Dactylosporangium</taxon>
    </lineage>
</organism>
<keyword evidence="3" id="KW-1185">Reference proteome</keyword>
<sequence length="277" mass="29147">MTLLRETLDEALDGAPGLVSVSLGRLGAPPAYTRLADEPHYAASTMKVAVLVAVHRAAEAGTLDLDAPVPVVNDFASALGDGSRYADDPGYDNEREVWDRLGAAAPARWLARRMVVRSSNLATNLLIALVGLPTVAEAWRLAGATGSVTGRGIEDWAARVAGIDNTVTAADLARLLGAIATGSIAGPRSRAEMLDVLAAQEQREDLAAGLPDGVRIEHKNGWIPGVRHGAGVVRPGDTPPYVIAVCTTGEPGGDDDARRLITRVSRIAWDAREELTR</sequence>
<dbReference type="EMBL" id="CP073720">
    <property type="protein sequence ID" value="UWP85128.1"/>
    <property type="molecule type" value="Genomic_DNA"/>
</dbReference>
<proteinExistence type="predicted"/>